<gene>
    <name evidence="3" type="ORF">FE795_04685</name>
</gene>
<evidence type="ECO:0008006" key="5">
    <source>
        <dbReference type="Google" id="ProtNLM"/>
    </source>
</evidence>
<feature type="chain" id="PRO_5046563307" description="Lipoprotein" evidence="2">
    <location>
        <begin position="24"/>
        <end position="127"/>
    </location>
</feature>
<accession>A0ABX8SQS3</accession>
<organism evidence="3 4">
    <name type="scientific">Alcaligenes ammonioxydans</name>
    <dbReference type="NCBI Taxonomy" id="2582914"/>
    <lineage>
        <taxon>Bacteria</taxon>
        <taxon>Pseudomonadati</taxon>
        <taxon>Pseudomonadota</taxon>
        <taxon>Betaproteobacteria</taxon>
        <taxon>Burkholderiales</taxon>
        <taxon>Alcaligenaceae</taxon>
        <taxon>Alcaligenes</taxon>
    </lineage>
</organism>
<keyword evidence="2" id="KW-0732">Signal</keyword>
<protein>
    <recommendedName>
        <fullName evidence="5">Lipoprotein</fullName>
    </recommendedName>
</protein>
<evidence type="ECO:0000313" key="3">
    <source>
        <dbReference type="EMBL" id="QXX78378.1"/>
    </source>
</evidence>
<dbReference type="Proteomes" id="UP000826050">
    <property type="component" value="Chromosome"/>
</dbReference>
<keyword evidence="4" id="KW-1185">Reference proteome</keyword>
<name>A0ABX8SQS3_9BURK</name>
<dbReference type="RefSeq" id="WP_003802606.1">
    <property type="nucleotide sequence ID" value="NZ_CP049362.1"/>
</dbReference>
<evidence type="ECO:0000313" key="4">
    <source>
        <dbReference type="Proteomes" id="UP000826050"/>
    </source>
</evidence>
<proteinExistence type="predicted"/>
<sequence length="127" mass="13388">MTRRMLAALLLSIPLAACQTLQGGGTGGEDKFTAAYLKTHLKPGVTTSEQVRQLYGKPDTTQEGPNGPSMWTYSPRNTANADLLSSAMGAFGLGAASSLTGAAPADSYTLFIHFQNNKVSDYSLSQI</sequence>
<evidence type="ECO:0000256" key="1">
    <source>
        <dbReference type="SAM" id="MobiDB-lite"/>
    </source>
</evidence>
<feature type="signal peptide" evidence="2">
    <location>
        <begin position="1"/>
        <end position="23"/>
    </location>
</feature>
<feature type="region of interest" description="Disordered" evidence="1">
    <location>
        <begin position="56"/>
        <end position="75"/>
    </location>
</feature>
<feature type="compositionally biased region" description="Polar residues" evidence="1">
    <location>
        <begin position="59"/>
        <end position="75"/>
    </location>
</feature>
<reference evidence="3 4" key="1">
    <citation type="submission" date="2020-02" db="EMBL/GenBank/DDBJ databases">
        <title>Partial ammonium oxidation to N2 by heterotrophic bacteria.</title>
        <authorList>
            <person name="Wu M."/>
        </authorList>
    </citation>
    <scope>NUCLEOTIDE SEQUENCE [LARGE SCALE GENOMIC DNA]</scope>
    <source>
        <strain evidence="3 4">HO-1</strain>
    </source>
</reference>
<dbReference type="EMBL" id="CP049362">
    <property type="protein sequence ID" value="QXX78378.1"/>
    <property type="molecule type" value="Genomic_DNA"/>
</dbReference>
<evidence type="ECO:0000256" key="2">
    <source>
        <dbReference type="SAM" id="SignalP"/>
    </source>
</evidence>